<dbReference type="Gene3D" id="3.40.50.300">
    <property type="entry name" value="P-loop containing nucleotide triphosphate hydrolases"/>
    <property type="match status" value="1"/>
</dbReference>
<dbReference type="InterPro" id="IPR015943">
    <property type="entry name" value="WD40/YVTN_repeat-like_dom_sf"/>
</dbReference>
<dbReference type="PANTHER" id="PTHR22847">
    <property type="entry name" value="WD40 REPEAT PROTEIN"/>
    <property type="match status" value="1"/>
</dbReference>
<dbReference type="InterPro" id="IPR056884">
    <property type="entry name" value="NPHP3-like_N"/>
</dbReference>
<dbReference type="InterPro" id="IPR054471">
    <property type="entry name" value="GPIID_WHD"/>
</dbReference>
<evidence type="ECO:0000256" key="3">
    <source>
        <dbReference type="ARBA" id="ARBA00023054"/>
    </source>
</evidence>
<dbReference type="GO" id="GO:1990234">
    <property type="term" value="C:transferase complex"/>
    <property type="evidence" value="ECO:0007669"/>
    <property type="project" value="UniProtKB-ARBA"/>
</dbReference>
<feature type="domain" description="NACHT" evidence="9">
    <location>
        <begin position="94"/>
        <end position="248"/>
    </location>
</feature>
<keyword evidence="2" id="KW-0677">Repeat</keyword>
<dbReference type="InterPro" id="IPR019775">
    <property type="entry name" value="WD40_repeat_CS"/>
</dbReference>
<evidence type="ECO:0000256" key="2">
    <source>
        <dbReference type="ARBA" id="ARBA00022737"/>
    </source>
</evidence>
<proteinExistence type="inferred from homology"/>
<comment type="similarity">
    <text evidence="4">Belongs to the WD repeat MDV1/CAF4 family.</text>
</comment>
<dbReference type="PROSITE" id="PS50294">
    <property type="entry name" value="WD_REPEATS_REGION"/>
    <property type="match status" value="4"/>
</dbReference>
<protein>
    <recommendedName>
        <fullName evidence="5">Mitochondrial division protein 1</fullName>
    </recommendedName>
</protein>
<dbReference type="InterPro" id="IPR001680">
    <property type="entry name" value="WD40_rpt"/>
</dbReference>
<feature type="repeat" description="WD" evidence="7">
    <location>
        <begin position="920"/>
        <end position="961"/>
    </location>
</feature>
<keyword evidence="3" id="KW-0175">Coiled coil</keyword>
<dbReference type="Pfam" id="PF17108">
    <property type="entry name" value="HET-S"/>
    <property type="match status" value="1"/>
</dbReference>
<dbReference type="PRINTS" id="PR00320">
    <property type="entry name" value="GPROTEINBRPT"/>
</dbReference>
<evidence type="ECO:0000256" key="1">
    <source>
        <dbReference type="ARBA" id="ARBA00022574"/>
    </source>
</evidence>
<keyword evidence="1 7" id="KW-0853">WD repeat</keyword>
<dbReference type="CDD" id="cd00200">
    <property type="entry name" value="WD40"/>
    <property type="match status" value="1"/>
</dbReference>
<sequence>MEATNPSTLPGNPKMSANSAHTVNASDSSRVHIGNNNYLHQDTKDRDCIGALYETDPSLDKQQIIDTKGGLLPGASDWILTNDNFTRWCDGEKCFLWIKGDAGKGKTMLICAIIENLARNNHNHLSYFFCQAGAPTMNSATSVLRGLIYGLARYHPQSATALSYVRKEFDLIGDKMFGGTNSWQTIRSILFAILKDPLMNQTVFVIDALDECEGNQAELLKFIVETSAQLGIKWLVSSRKDPIIENRLRGIDNSEKRLTIDLESNEHLTSGAVKNLIEARLRDMMWWDNCGDELRDTIKHKLKQKSGNTFLWVAMVCQDLNDCTATQVLGTLEQFPQGLDALYKRMMDRIAASKSATQCKEILAVVSASYRPLNLKELAIAASSLSQFQNNTAALTQTVLSCCSFLTLRNGTTTVVFVHQSAREFIMNKAHEEIMPDGILEQHNKMFHASWKAMKEAMRHFINPGNEINWNFPDGDHLEPLAYACTYWVTHLKDCGGRKEQRQQLDAEIEIFLHEHLLHWLQTLGELRSMPEGILSMHNLVSILSATHVAGLHELVEDARRVALFFGNAIEADPLQIYASALLFSPVDSLVRNRFLTKGLSWLTRILVIEEDWGSCVQVLEGQRSEITALAFSSDDLFIASGFRDGTIKVWNSTTGVCLEEHCIEGSSVDSIVFTEGQEYLASVFPYDHDTETIYIRVWEPAKEILRTMSGSDDYEPELLIFSPDAKWLASGTDGPVIKIWEVQTGTLIRNCPCADYDVVKISFAADSKRLISGSAQCGTVTIWNTTTWTVERTFQDHADSISSIACAAKTQLFVSSSYSGKVCVRDFTSTDFKMKIWTAHCLNGNIAISGDGTRIAAECGKRGEFWVWDVSSGRHTHTLNSSQRFSITLALSSNGSQLISGSDTIEIWDITKGSHVKERPSHTDYVSSVALSTDVRWAASGSSDNNIKIWDVETLSCKHTLAGHTDTIGTMLFLDDERLGSASSDHTVIIWNFQTGARLHTLSGHTYWVSSLVFLPESELLITGSYDGTVRTWNIGTDHHDNDSFQVSSEGVASIALSACRQRIISLHFDGEIEQRYLHSLESGRIYSISKSIGGGRLESVAISPNEQWVAVSHFKSSSSGTLDVFHVTTGLRIQSEEFKLNIVDLSFDSNGTDLKTNVGVFSLSLVDVEDQQEVKREILMRRLDYGISIDKTWILKDEQKILWIPEKYRPHVSAMSGSTLLLGSESGQVQRITFSTGDGNSSGDLTVASSKCRRGSTTLPTSLSKRPRYSGQ</sequence>
<dbReference type="PANTHER" id="PTHR22847:SF637">
    <property type="entry name" value="WD REPEAT DOMAIN 5B"/>
    <property type="match status" value="1"/>
</dbReference>
<dbReference type="Pfam" id="PF00400">
    <property type="entry name" value="WD40"/>
    <property type="match status" value="5"/>
</dbReference>
<dbReference type="Pfam" id="PF24883">
    <property type="entry name" value="NPHP3_N"/>
    <property type="match status" value="1"/>
</dbReference>
<evidence type="ECO:0000256" key="5">
    <source>
        <dbReference type="ARBA" id="ARBA00039789"/>
    </source>
</evidence>
<dbReference type="SUPFAM" id="SSF52540">
    <property type="entry name" value="P-loop containing nucleoside triphosphate hydrolases"/>
    <property type="match status" value="1"/>
</dbReference>
<evidence type="ECO:0000259" key="9">
    <source>
        <dbReference type="PROSITE" id="PS50837"/>
    </source>
</evidence>
<dbReference type="InterPro" id="IPR011044">
    <property type="entry name" value="Quino_amine_DH_bsu"/>
</dbReference>
<feature type="repeat" description="WD" evidence="7">
    <location>
        <begin position="962"/>
        <end position="1002"/>
    </location>
</feature>
<dbReference type="EMBL" id="CAAKMV010000126">
    <property type="protein sequence ID" value="VIO56849.1"/>
    <property type="molecule type" value="Genomic_DNA"/>
</dbReference>
<evidence type="ECO:0000256" key="8">
    <source>
        <dbReference type="SAM" id="MobiDB-lite"/>
    </source>
</evidence>
<dbReference type="InterPro" id="IPR020472">
    <property type="entry name" value="WD40_PAC1"/>
</dbReference>
<feature type="repeat" description="WD" evidence="7">
    <location>
        <begin position="1003"/>
        <end position="1036"/>
    </location>
</feature>
<reference evidence="10" key="1">
    <citation type="submission" date="2019-04" db="EMBL/GenBank/DDBJ databases">
        <authorList>
            <person name="Melise S."/>
            <person name="Noan J."/>
            <person name="Okalmin O."/>
        </authorList>
    </citation>
    <scope>NUCLEOTIDE SEQUENCE</scope>
    <source>
        <strain evidence="10">FN9</strain>
    </source>
</reference>
<gene>
    <name evidence="10" type="ORF">FUG_LOCUS230225</name>
</gene>
<feature type="region of interest" description="Disordered" evidence="8">
    <location>
        <begin position="1245"/>
        <end position="1274"/>
    </location>
</feature>
<evidence type="ECO:0000313" key="10">
    <source>
        <dbReference type="EMBL" id="VIO56849.1"/>
    </source>
</evidence>
<feature type="compositionally biased region" description="Polar residues" evidence="8">
    <location>
        <begin position="1245"/>
        <end position="1266"/>
    </location>
</feature>
<organism evidence="10">
    <name type="scientific">Gibberella zeae</name>
    <name type="common">Wheat head blight fungus</name>
    <name type="synonym">Fusarium graminearum</name>
    <dbReference type="NCBI Taxonomy" id="5518"/>
    <lineage>
        <taxon>Eukaryota</taxon>
        <taxon>Fungi</taxon>
        <taxon>Dikarya</taxon>
        <taxon>Ascomycota</taxon>
        <taxon>Pezizomycotina</taxon>
        <taxon>Sordariomycetes</taxon>
        <taxon>Hypocreomycetidae</taxon>
        <taxon>Hypocreales</taxon>
        <taxon>Nectriaceae</taxon>
        <taxon>Fusarium</taxon>
    </lineage>
</organism>
<feature type="region of interest" description="Disordered" evidence="8">
    <location>
        <begin position="1"/>
        <end position="26"/>
    </location>
</feature>
<dbReference type="SUPFAM" id="SSF50978">
    <property type="entry name" value="WD40 repeat-like"/>
    <property type="match status" value="1"/>
</dbReference>
<dbReference type="InterPro" id="IPR036322">
    <property type="entry name" value="WD40_repeat_dom_sf"/>
</dbReference>
<dbReference type="SMART" id="SM00320">
    <property type="entry name" value="WD40"/>
    <property type="match status" value="8"/>
</dbReference>
<dbReference type="AlphaFoldDB" id="A0A4E9E9I8"/>
<dbReference type="InterPro" id="IPR031351">
    <property type="entry name" value="NWD2_N"/>
</dbReference>
<dbReference type="InterPro" id="IPR027417">
    <property type="entry name" value="P-loop_NTPase"/>
</dbReference>
<dbReference type="Gene3D" id="2.130.10.10">
    <property type="entry name" value="YVTN repeat-like/Quinoprotein amine dehydrogenase"/>
    <property type="match status" value="5"/>
</dbReference>
<dbReference type="SUPFAM" id="SSF50969">
    <property type="entry name" value="YVTN repeat-like/Quinoprotein amine dehydrogenase"/>
    <property type="match status" value="2"/>
</dbReference>
<name>A0A4E9E9I8_GIBZA</name>
<evidence type="ECO:0000256" key="7">
    <source>
        <dbReference type="PROSITE-ProRule" id="PRU00221"/>
    </source>
</evidence>
<dbReference type="InterPro" id="IPR007111">
    <property type="entry name" value="NACHT_NTPase"/>
</dbReference>
<dbReference type="PROSITE" id="PS50082">
    <property type="entry name" value="WD_REPEATS_2"/>
    <property type="match status" value="5"/>
</dbReference>
<dbReference type="Pfam" id="PF22939">
    <property type="entry name" value="WHD_GPIID"/>
    <property type="match status" value="1"/>
</dbReference>
<dbReference type="PROSITE" id="PS00678">
    <property type="entry name" value="WD_REPEATS_1"/>
    <property type="match status" value="3"/>
</dbReference>
<comment type="function">
    <text evidence="6">Involved in mitochondrial fission. Acts as an adapter protein required to form mitochondrial fission complexes. Formation of these complexes is required to promote constriction and fission of the mitochondrial compartment at a late step in mitochondrial division.</text>
</comment>
<evidence type="ECO:0000256" key="6">
    <source>
        <dbReference type="ARBA" id="ARBA00043913"/>
    </source>
</evidence>
<feature type="repeat" description="WD" evidence="7">
    <location>
        <begin position="620"/>
        <end position="661"/>
    </location>
</feature>
<accession>A0A4E9E9I8</accession>
<dbReference type="PROSITE" id="PS50837">
    <property type="entry name" value="NACHT"/>
    <property type="match status" value="1"/>
</dbReference>
<feature type="repeat" description="WD" evidence="7">
    <location>
        <begin position="722"/>
        <end position="751"/>
    </location>
</feature>
<evidence type="ECO:0000256" key="4">
    <source>
        <dbReference type="ARBA" id="ARBA00038415"/>
    </source>
</evidence>